<dbReference type="InterPro" id="IPR037256">
    <property type="entry name" value="ASC_dom_sf"/>
</dbReference>
<evidence type="ECO:0000256" key="4">
    <source>
        <dbReference type="SAM" id="MobiDB-lite"/>
    </source>
</evidence>
<dbReference type="Gene3D" id="6.20.250.60">
    <property type="match status" value="1"/>
</dbReference>
<keyword evidence="7" id="KW-1185">Reference proteome</keyword>
<feature type="compositionally biased region" description="Basic and acidic residues" evidence="4">
    <location>
        <begin position="1"/>
        <end position="14"/>
    </location>
</feature>
<dbReference type="SMART" id="SM01010">
    <property type="entry name" value="AMPKBI"/>
    <property type="match status" value="1"/>
</dbReference>
<dbReference type="InterPro" id="IPR032640">
    <property type="entry name" value="AMPK1_CBM"/>
</dbReference>
<dbReference type="Proteomes" id="UP001159405">
    <property type="component" value="Unassembled WGS sequence"/>
</dbReference>
<gene>
    <name evidence="6" type="ORF">PLOB_00048510</name>
</gene>
<dbReference type="InterPro" id="IPR014756">
    <property type="entry name" value="Ig_E-set"/>
</dbReference>
<dbReference type="PANTHER" id="PTHR10343:SF84">
    <property type="entry name" value="5'-AMP-ACTIVATED PROTEIN KINASE SUBUNIT BETA-1"/>
    <property type="match status" value="1"/>
</dbReference>
<protein>
    <recommendedName>
        <fullName evidence="3">5'-AMP-activated protein kinase subunit beta-1</fullName>
    </recommendedName>
</protein>
<dbReference type="InterPro" id="IPR050827">
    <property type="entry name" value="CRP1_MDG1_kinase"/>
</dbReference>
<name>A0ABN8PUR1_9CNID</name>
<comment type="similarity">
    <text evidence="1">Belongs to the 5'-AMP-activated protein kinase beta subunit family.</text>
</comment>
<comment type="function">
    <text evidence="2">Non-catalytic subunit of AMP-activated protein kinase (AMPK), an energy sensor protein kinase that plays a key role in regulating cellular energy metabolism. In response to reduction of intracellular ATP levels, AMPK activates energy-producing pathways and inhibits energy-consuming processes: inhibits protein, carbohydrate and lipid biosynthesis, as well as cell growth and proliferation. AMPK acts via direct phosphorylation of metabolic enzymes, and by longer-term effects via phosphorylation of transcription regulators. Also acts as a regulator of cellular polarity by remodeling the actin cytoskeleton; probably by indirectly activating myosin. Beta non-catalytic subunit acts as a scaffold on which the AMPK complex assembles, via its C-terminus that bridges alpha (PRKAA1 or PRKAA2) and gamma subunits (PRKAG1, PRKAG2 or PRKAG3).</text>
</comment>
<organism evidence="6 7">
    <name type="scientific">Porites lobata</name>
    <dbReference type="NCBI Taxonomy" id="104759"/>
    <lineage>
        <taxon>Eukaryota</taxon>
        <taxon>Metazoa</taxon>
        <taxon>Cnidaria</taxon>
        <taxon>Anthozoa</taxon>
        <taxon>Hexacorallia</taxon>
        <taxon>Scleractinia</taxon>
        <taxon>Fungiina</taxon>
        <taxon>Poritidae</taxon>
        <taxon>Porites</taxon>
    </lineage>
</organism>
<dbReference type="InterPro" id="IPR013783">
    <property type="entry name" value="Ig-like_fold"/>
</dbReference>
<dbReference type="Gene3D" id="2.60.40.10">
    <property type="entry name" value="Immunoglobulins"/>
    <property type="match status" value="1"/>
</dbReference>
<accession>A0ABN8PUR1</accession>
<evidence type="ECO:0000256" key="1">
    <source>
        <dbReference type="ARBA" id="ARBA00010926"/>
    </source>
</evidence>
<evidence type="ECO:0000313" key="6">
    <source>
        <dbReference type="EMBL" id="CAH3151288.1"/>
    </source>
</evidence>
<evidence type="ECO:0000256" key="2">
    <source>
        <dbReference type="ARBA" id="ARBA00025180"/>
    </source>
</evidence>
<dbReference type="InterPro" id="IPR006828">
    <property type="entry name" value="ASC_dom"/>
</dbReference>
<dbReference type="SUPFAM" id="SSF81296">
    <property type="entry name" value="E set domains"/>
    <property type="match status" value="1"/>
</dbReference>
<comment type="caution">
    <text evidence="6">The sequence shown here is derived from an EMBL/GenBank/DDBJ whole genome shotgun (WGS) entry which is preliminary data.</text>
</comment>
<sequence>MGKKPDVIQSEKTKQNNICTMGNTGLGKHRDVHSSDSTLEFETGKKMFPSEHEAKRILSAREPDMDSYSDYDYEDDAMEPEPPQKRTIPTVFRWENGGRDVLLAGSFNEWKARIPMNLSQGEFSAIIELPEGEHEYKFCVDGRWIHDPNAPTTNDNFGGRNNVINVKKSDFEVFQALESDASASIGSAGSIKSLSGSPPGSYSQLIPSHHTPVTVRDGMHSSVPPVLPPHLLHVILNKEVVDHNDPSLLPEPDHVSLNHLYALSIKDGVMTLSGTQRYREKFVSTLLYKPINCK</sequence>
<dbReference type="PANTHER" id="PTHR10343">
    <property type="entry name" value="5'-AMP-ACTIVATED PROTEIN KINASE , BETA SUBUNIT"/>
    <property type="match status" value="1"/>
</dbReference>
<evidence type="ECO:0000256" key="3">
    <source>
        <dbReference type="ARBA" id="ARBA00040010"/>
    </source>
</evidence>
<dbReference type="Pfam" id="PF16561">
    <property type="entry name" value="AMPK1_CBM"/>
    <property type="match status" value="1"/>
</dbReference>
<dbReference type="EMBL" id="CALNXK010000091">
    <property type="protein sequence ID" value="CAH3151288.1"/>
    <property type="molecule type" value="Genomic_DNA"/>
</dbReference>
<feature type="domain" description="Association with the SNF1 complex (ASC)" evidence="5">
    <location>
        <begin position="195"/>
        <end position="291"/>
    </location>
</feature>
<evidence type="ECO:0000313" key="7">
    <source>
        <dbReference type="Proteomes" id="UP001159405"/>
    </source>
</evidence>
<reference evidence="6 7" key="1">
    <citation type="submission" date="2022-05" db="EMBL/GenBank/DDBJ databases">
        <authorList>
            <consortium name="Genoscope - CEA"/>
            <person name="William W."/>
        </authorList>
    </citation>
    <scope>NUCLEOTIDE SEQUENCE [LARGE SCALE GENOMIC DNA]</scope>
</reference>
<dbReference type="SUPFAM" id="SSF160219">
    <property type="entry name" value="AMPKBI-like"/>
    <property type="match status" value="1"/>
</dbReference>
<dbReference type="CDD" id="cd02859">
    <property type="entry name" value="E_set_AMPKbeta_like_N"/>
    <property type="match status" value="1"/>
</dbReference>
<proteinExistence type="inferred from homology"/>
<dbReference type="Pfam" id="PF04739">
    <property type="entry name" value="AMPKBI"/>
    <property type="match status" value="1"/>
</dbReference>
<evidence type="ECO:0000259" key="5">
    <source>
        <dbReference type="SMART" id="SM01010"/>
    </source>
</evidence>
<feature type="region of interest" description="Disordered" evidence="4">
    <location>
        <begin position="1"/>
        <end position="34"/>
    </location>
</feature>